<dbReference type="PROSITE" id="PS00107">
    <property type="entry name" value="PROTEIN_KINASE_ATP"/>
    <property type="match status" value="1"/>
</dbReference>
<organism evidence="6 7">
    <name type="scientific">Halocaridina rubra</name>
    <name type="common">Hawaiian red shrimp</name>
    <dbReference type="NCBI Taxonomy" id="373956"/>
    <lineage>
        <taxon>Eukaryota</taxon>
        <taxon>Metazoa</taxon>
        <taxon>Ecdysozoa</taxon>
        <taxon>Arthropoda</taxon>
        <taxon>Crustacea</taxon>
        <taxon>Multicrustacea</taxon>
        <taxon>Malacostraca</taxon>
        <taxon>Eumalacostraca</taxon>
        <taxon>Eucarida</taxon>
        <taxon>Decapoda</taxon>
        <taxon>Pleocyemata</taxon>
        <taxon>Caridea</taxon>
        <taxon>Atyoidea</taxon>
        <taxon>Atyidae</taxon>
        <taxon>Halocaridina</taxon>
    </lineage>
</organism>
<dbReference type="PROSITE" id="PS50026">
    <property type="entry name" value="EGF_3"/>
    <property type="match status" value="1"/>
</dbReference>
<comment type="caution">
    <text evidence="1">Lacks conserved residue(s) required for the propagation of feature annotation.</text>
</comment>
<keyword evidence="7" id="KW-1185">Reference proteome</keyword>
<dbReference type="Proteomes" id="UP001381693">
    <property type="component" value="Unassembled WGS sequence"/>
</dbReference>
<keyword evidence="2" id="KW-0547">Nucleotide-binding</keyword>
<reference evidence="6 7" key="1">
    <citation type="submission" date="2023-11" db="EMBL/GenBank/DDBJ databases">
        <title>Halocaridina rubra genome assembly.</title>
        <authorList>
            <person name="Smith C."/>
        </authorList>
    </citation>
    <scope>NUCLEOTIDE SEQUENCE [LARGE SCALE GENOMIC DNA]</scope>
    <source>
        <strain evidence="6">EP-1</strain>
        <tissue evidence="6">Whole</tissue>
    </source>
</reference>
<keyword evidence="4" id="KW-0812">Transmembrane</keyword>
<evidence type="ECO:0000313" key="6">
    <source>
        <dbReference type="EMBL" id="KAK7063183.1"/>
    </source>
</evidence>
<evidence type="ECO:0000256" key="3">
    <source>
        <dbReference type="SAM" id="MobiDB-lite"/>
    </source>
</evidence>
<feature type="binding site" evidence="2">
    <location>
        <position position="402"/>
    </location>
    <ligand>
        <name>ATP</name>
        <dbReference type="ChEBI" id="CHEBI:30616"/>
    </ligand>
</feature>
<dbReference type="InterPro" id="IPR000742">
    <property type="entry name" value="EGF"/>
</dbReference>
<keyword evidence="4" id="KW-1133">Transmembrane helix</keyword>
<keyword evidence="1" id="KW-0245">EGF-like domain</keyword>
<protein>
    <recommendedName>
        <fullName evidence="5">EGF-like domain-containing protein</fullName>
    </recommendedName>
</protein>
<dbReference type="EMBL" id="JAXCGZ010020915">
    <property type="protein sequence ID" value="KAK7063183.1"/>
    <property type="molecule type" value="Genomic_DNA"/>
</dbReference>
<keyword evidence="4" id="KW-0472">Membrane</keyword>
<name>A0AAN8WF84_HALRR</name>
<comment type="caution">
    <text evidence="6">The sequence shown here is derived from an EMBL/GenBank/DDBJ whole genome shotgun (WGS) entry which is preliminary data.</text>
</comment>
<dbReference type="GO" id="GO:0005524">
    <property type="term" value="F:ATP binding"/>
    <property type="evidence" value="ECO:0007669"/>
    <property type="project" value="UniProtKB-UniRule"/>
</dbReference>
<dbReference type="AlphaFoldDB" id="A0AAN8WF84"/>
<feature type="domain" description="EGF-like" evidence="5">
    <location>
        <begin position="217"/>
        <end position="259"/>
    </location>
</feature>
<keyword evidence="2" id="KW-0067">ATP-binding</keyword>
<evidence type="ECO:0000256" key="1">
    <source>
        <dbReference type="PROSITE-ProRule" id="PRU00076"/>
    </source>
</evidence>
<feature type="transmembrane region" description="Helical" evidence="4">
    <location>
        <begin position="286"/>
        <end position="306"/>
    </location>
</feature>
<evidence type="ECO:0000313" key="7">
    <source>
        <dbReference type="Proteomes" id="UP001381693"/>
    </source>
</evidence>
<gene>
    <name evidence="6" type="ORF">SK128_010408</name>
</gene>
<feature type="compositionally biased region" description="Polar residues" evidence="3">
    <location>
        <begin position="200"/>
        <end position="212"/>
    </location>
</feature>
<proteinExistence type="predicted"/>
<evidence type="ECO:0000256" key="2">
    <source>
        <dbReference type="PROSITE-ProRule" id="PRU10141"/>
    </source>
</evidence>
<sequence length="458" mass="51232">MTYSPLKEMISSMNLESRVTEDGLRDETRRRVEGRLIDSLAHSAIKEPPDIRSASSVEEKVNNTVISSSFNSTTAASRNRESHNAATTSTSKSIILTTITSIQTPQIETTTSFWSMESGLASSGALERLLVPDQVDLSRSGYALSETTGIKNISSTTQEYQKPQPAVESPDNPMRMDTPLTHTSRERSKSRVSRRRAQSNDSISQPSSTPKLQSGIIDDPCRENPCGQFISCHPTPGGENPFECICSNAKMIRPGGDCEIKELNIIPSLKPIPSKTYYNNDQSRNLIGIFFAASVLLMVILLVTYWRRKTLFALLRHRHREKKSGSSPALAKSSSLLTYNFASNPNYYAQAPDNFPLQTLAVQLIDKEQIAFVGELGEGCFGKVYKVRENRRNAYLWHFPLKGGLHGQTVRRTRFDRQVFEVMSERVNGVFGCRTRSENVFNNQIPRSHVRTSLQTLD</sequence>
<evidence type="ECO:0000259" key="5">
    <source>
        <dbReference type="PROSITE" id="PS50026"/>
    </source>
</evidence>
<accession>A0AAN8WF84</accession>
<dbReference type="InterPro" id="IPR017441">
    <property type="entry name" value="Protein_kinase_ATP_BS"/>
</dbReference>
<feature type="region of interest" description="Disordered" evidence="3">
    <location>
        <begin position="153"/>
        <end position="216"/>
    </location>
</feature>
<evidence type="ECO:0000256" key="4">
    <source>
        <dbReference type="SAM" id="Phobius"/>
    </source>
</evidence>